<dbReference type="SMART" id="SM00829">
    <property type="entry name" value="PKS_ER"/>
    <property type="match status" value="1"/>
</dbReference>
<dbReference type="SUPFAM" id="SSF50129">
    <property type="entry name" value="GroES-like"/>
    <property type="match status" value="1"/>
</dbReference>
<dbReference type="InterPro" id="IPR050700">
    <property type="entry name" value="YIM1/Zinc_Alcohol_DH_Fams"/>
</dbReference>
<reference evidence="2 3" key="1">
    <citation type="submission" date="2014-04" db="EMBL/GenBank/DDBJ databases">
        <title>A comprehensive comparison of genomes of Erythrobacter spp. Strains.</title>
        <authorList>
            <person name="Zheng Q."/>
        </authorList>
    </citation>
    <scope>NUCLEOTIDE SEQUENCE [LARGE SCALE GENOMIC DNA]</scope>
    <source>
        <strain evidence="2 3">DSM 8509</strain>
    </source>
</reference>
<dbReference type="PANTHER" id="PTHR11695">
    <property type="entry name" value="ALCOHOL DEHYDROGENASE RELATED"/>
    <property type="match status" value="1"/>
</dbReference>
<dbReference type="Pfam" id="PF08240">
    <property type="entry name" value="ADH_N"/>
    <property type="match status" value="1"/>
</dbReference>
<name>A0A074M9C3_9SPHN</name>
<dbReference type="InterPro" id="IPR013154">
    <property type="entry name" value="ADH-like_N"/>
</dbReference>
<dbReference type="Gene3D" id="3.40.50.720">
    <property type="entry name" value="NAD(P)-binding Rossmann-like Domain"/>
    <property type="match status" value="1"/>
</dbReference>
<evidence type="ECO:0000313" key="2">
    <source>
        <dbReference type="EMBL" id="KEO90014.1"/>
    </source>
</evidence>
<dbReference type="InterPro" id="IPR036291">
    <property type="entry name" value="NAD(P)-bd_dom_sf"/>
</dbReference>
<dbReference type="Gene3D" id="3.90.180.10">
    <property type="entry name" value="Medium-chain alcohol dehydrogenases, catalytic domain"/>
    <property type="match status" value="1"/>
</dbReference>
<sequence>MPAAVLTGYGDPDMFRIEHVPLPSPAPHNEVLIEVKAAGVNPFEAKMRRGWLAGLFPLPLPHVLGTDLAGVVVRKGFDVSELEVGDRVYGLVDPMRQGSYAGYVAAPSYLVRRMPANLDFAEAAAVPMAACTAWYGLVDMAGIGPGSRVLIQAASGGVGAFAVQIAKARGAWVAATCSAANRAFVESLGADLVIDYATQAMSEAVSDLDVVLNCIGGETALESYKVIRRGGQLLIVLRGDQVELEARQRMMEEYGVVTREVAFSAQPQILDELRPLIEQGKIKVNLEKRLPLTEVAEAHRLLDEGGRRGKLVLDIEGAG</sequence>
<dbReference type="Proteomes" id="UP000027866">
    <property type="component" value="Unassembled WGS sequence"/>
</dbReference>
<dbReference type="GO" id="GO:0016491">
    <property type="term" value="F:oxidoreductase activity"/>
    <property type="evidence" value="ECO:0007669"/>
    <property type="project" value="InterPro"/>
</dbReference>
<feature type="domain" description="Enoyl reductase (ER)" evidence="1">
    <location>
        <begin position="10"/>
        <end position="313"/>
    </location>
</feature>
<organism evidence="2 3">
    <name type="scientific">Erythrobacter litoralis</name>
    <dbReference type="NCBI Taxonomy" id="39960"/>
    <lineage>
        <taxon>Bacteria</taxon>
        <taxon>Pseudomonadati</taxon>
        <taxon>Pseudomonadota</taxon>
        <taxon>Alphaproteobacteria</taxon>
        <taxon>Sphingomonadales</taxon>
        <taxon>Erythrobacteraceae</taxon>
        <taxon>Erythrobacter/Porphyrobacter group</taxon>
        <taxon>Erythrobacter</taxon>
    </lineage>
</organism>
<protein>
    <recommendedName>
        <fullName evidence="1">Enoyl reductase (ER) domain-containing protein</fullName>
    </recommendedName>
</protein>
<accession>A0A074M9C3</accession>
<dbReference type="EMBL" id="JMIX01000013">
    <property type="protein sequence ID" value="KEO90014.1"/>
    <property type="molecule type" value="Genomic_DNA"/>
</dbReference>
<evidence type="ECO:0000259" key="1">
    <source>
        <dbReference type="SMART" id="SM00829"/>
    </source>
</evidence>
<evidence type="ECO:0000313" key="3">
    <source>
        <dbReference type="Proteomes" id="UP000027866"/>
    </source>
</evidence>
<dbReference type="InterPro" id="IPR011032">
    <property type="entry name" value="GroES-like_sf"/>
</dbReference>
<gene>
    <name evidence="2" type="ORF">EH32_03225</name>
</gene>
<dbReference type="Pfam" id="PF13602">
    <property type="entry name" value="ADH_zinc_N_2"/>
    <property type="match status" value="1"/>
</dbReference>
<dbReference type="PANTHER" id="PTHR11695:SF294">
    <property type="entry name" value="RETICULON-4-INTERACTING PROTEIN 1, MITOCHONDRIAL"/>
    <property type="match status" value="1"/>
</dbReference>
<proteinExistence type="predicted"/>
<dbReference type="InterPro" id="IPR020843">
    <property type="entry name" value="ER"/>
</dbReference>
<keyword evidence="3" id="KW-1185">Reference proteome</keyword>
<dbReference type="CDD" id="cd05289">
    <property type="entry name" value="MDR_like_2"/>
    <property type="match status" value="1"/>
</dbReference>
<dbReference type="SUPFAM" id="SSF51735">
    <property type="entry name" value="NAD(P)-binding Rossmann-fold domains"/>
    <property type="match status" value="1"/>
</dbReference>
<comment type="caution">
    <text evidence="2">The sequence shown here is derived from an EMBL/GenBank/DDBJ whole genome shotgun (WGS) entry which is preliminary data.</text>
</comment>
<dbReference type="AlphaFoldDB" id="A0A074M9C3"/>